<comment type="function">
    <text evidence="11">Specific in hydrolyzing the terminal glycosidic bond of polygalacturonic acid and oligogalacturonates.</text>
</comment>
<comment type="catalytic activity">
    <reaction evidence="15">
        <text>[(1-&gt;4)-alpha-D-galacturonosyl](n) + H2O = alpha-D-galacturonate + [(1-&gt;4)-alpha-D-galacturonosyl](n-1)</text>
        <dbReference type="Rhea" id="RHEA:14117"/>
        <dbReference type="Rhea" id="RHEA-COMP:14570"/>
        <dbReference type="Rhea" id="RHEA-COMP:14572"/>
        <dbReference type="ChEBI" id="CHEBI:15377"/>
        <dbReference type="ChEBI" id="CHEBI:58658"/>
        <dbReference type="ChEBI" id="CHEBI:140523"/>
        <dbReference type="EC" id="3.2.1.67"/>
    </reaction>
</comment>
<dbReference type="Proteomes" id="UP001215712">
    <property type="component" value="Unassembled WGS sequence"/>
</dbReference>
<dbReference type="GO" id="GO:0071555">
    <property type="term" value="P:cell wall organization"/>
    <property type="evidence" value="ECO:0007669"/>
    <property type="project" value="UniProtKB-KW"/>
</dbReference>
<dbReference type="SUPFAM" id="SSF51126">
    <property type="entry name" value="Pectin lyase-like"/>
    <property type="match status" value="1"/>
</dbReference>
<keyword evidence="5" id="KW-0677">Repeat</keyword>
<dbReference type="AlphaFoldDB" id="A0AAD6HR33"/>
<reference evidence="19" key="1">
    <citation type="journal article" date="2023" name="IMA Fungus">
        <title>Comparative genomic study of the Penicillium genus elucidates a diverse pangenome and 15 lateral gene transfer events.</title>
        <authorList>
            <person name="Petersen C."/>
            <person name="Sorensen T."/>
            <person name="Nielsen M.R."/>
            <person name="Sondergaard T.E."/>
            <person name="Sorensen J.L."/>
            <person name="Fitzpatrick D.A."/>
            <person name="Frisvad J.C."/>
            <person name="Nielsen K.L."/>
        </authorList>
    </citation>
    <scope>NUCLEOTIDE SEQUENCE</scope>
    <source>
        <strain evidence="19">IBT 17514</strain>
    </source>
</reference>
<evidence type="ECO:0000256" key="4">
    <source>
        <dbReference type="ARBA" id="ARBA00022729"/>
    </source>
</evidence>
<evidence type="ECO:0000256" key="1">
    <source>
        <dbReference type="ARBA" id="ARBA00004613"/>
    </source>
</evidence>
<evidence type="ECO:0000256" key="17">
    <source>
        <dbReference type="RuleBase" id="RU361169"/>
    </source>
</evidence>
<evidence type="ECO:0000256" key="15">
    <source>
        <dbReference type="ARBA" id="ARBA00048766"/>
    </source>
</evidence>
<dbReference type="Pfam" id="PF00295">
    <property type="entry name" value="Glyco_hydro_28"/>
    <property type="match status" value="1"/>
</dbReference>
<dbReference type="SMART" id="SM00710">
    <property type="entry name" value="PbH1"/>
    <property type="match status" value="4"/>
</dbReference>
<feature type="active site" evidence="16">
    <location>
        <position position="284"/>
    </location>
</feature>
<evidence type="ECO:0000256" key="11">
    <source>
        <dbReference type="ARBA" id="ARBA00037312"/>
    </source>
</evidence>
<evidence type="ECO:0000256" key="14">
    <source>
        <dbReference type="ARBA" id="ARBA00043142"/>
    </source>
</evidence>
<dbReference type="PROSITE" id="PS00502">
    <property type="entry name" value="POLYGALACTURONASE"/>
    <property type="match status" value="1"/>
</dbReference>
<gene>
    <name evidence="19" type="ORF">N7493_003961</name>
</gene>
<name>A0AAD6HR33_9EURO</name>
<organism evidence="19 20">
    <name type="scientific">Penicillium malachiteum</name>
    <dbReference type="NCBI Taxonomy" id="1324776"/>
    <lineage>
        <taxon>Eukaryota</taxon>
        <taxon>Fungi</taxon>
        <taxon>Dikarya</taxon>
        <taxon>Ascomycota</taxon>
        <taxon>Pezizomycotina</taxon>
        <taxon>Eurotiomycetes</taxon>
        <taxon>Eurotiomycetidae</taxon>
        <taxon>Eurotiales</taxon>
        <taxon>Aspergillaceae</taxon>
        <taxon>Penicillium</taxon>
    </lineage>
</organism>
<comment type="similarity">
    <text evidence="2 17">Belongs to the glycosyl hydrolase 28 family.</text>
</comment>
<evidence type="ECO:0000256" key="2">
    <source>
        <dbReference type="ARBA" id="ARBA00008834"/>
    </source>
</evidence>
<dbReference type="GO" id="GO:0047911">
    <property type="term" value="F:galacturan 1,4-alpha-galacturonidase activity"/>
    <property type="evidence" value="ECO:0007669"/>
    <property type="project" value="UniProtKB-EC"/>
</dbReference>
<evidence type="ECO:0000256" key="16">
    <source>
        <dbReference type="PROSITE-ProRule" id="PRU10052"/>
    </source>
</evidence>
<evidence type="ECO:0000256" key="5">
    <source>
        <dbReference type="ARBA" id="ARBA00022737"/>
    </source>
</evidence>
<dbReference type="PANTHER" id="PTHR31736:SF14">
    <property type="entry name" value="EXOPOLYGALACTURONASE X-1-RELATED"/>
    <property type="match status" value="1"/>
</dbReference>
<evidence type="ECO:0000256" key="9">
    <source>
        <dbReference type="ARBA" id="ARBA00023295"/>
    </source>
</evidence>
<evidence type="ECO:0000256" key="6">
    <source>
        <dbReference type="ARBA" id="ARBA00022801"/>
    </source>
</evidence>
<dbReference type="Gene3D" id="2.160.20.10">
    <property type="entry name" value="Single-stranded right-handed beta-helix, Pectin lyase-like"/>
    <property type="match status" value="1"/>
</dbReference>
<dbReference type="GO" id="GO:0004650">
    <property type="term" value="F:polygalacturonase activity"/>
    <property type="evidence" value="ECO:0007669"/>
    <property type="project" value="InterPro"/>
</dbReference>
<dbReference type="InterPro" id="IPR000743">
    <property type="entry name" value="Glyco_hydro_28"/>
</dbReference>
<sequence length="453" mass="49311">MKLTSTLLQTAGLLLSLGLTTEARSVQKPDPVQKPSPAAKGYSRTELCKPHHPFKPLPSSPPRTKTCHVSTYGDERDDSKFILSALKECNNGGKVVFDADKFYTIGTALDMTFLKHVDLDIQGYIKFTNDTDYWQENGFFQTYQNATTFFQLGGEDVNIYGNGTIDGNGQAWYDLYEIDDLILRPILMGIIGLNGGTIGPINLRYSPQWYHFVANSSDLLFDQINIGGLSNNNITASNTDGWDIYRSSNIVIQNSVIVNGDDCVSFKPNTTDVIVQNLSCNGSHGISVGSLGQYEGEVDIVENIYVYNITMLNAENGARIKVWPGVASELSADLQGGGGSGSVKNITYDGMYVYNVDYPIDVTQCYGQDNLTLCNDYPSSLTIADVYFKNIHGTSSGAYNPDVGTIVCSSPDVCSNIYTSDISLTNPTGGDFNVFSCANVNETLLATINCTST</sequence>
<dbReference type="GO" id="GO:0005576">
    <property type="term" value="C:extracellular region"/>
    <property type="evidence" value="ECO:0007669"/>
    <property type="project" value="UniProtKB-SubCell"/>
</dbReference>
<evidence type="ECO:0000256" key="13">
    <source>
        <dbReference type="ARBA" id="ARBA00041604"/>
    </source>
</evidence>
<evidence type="ECO:0000256" key="12">
    <source>
        <dbReference type="ARBA" id="ARBA00038933"/>
    </source>
</evidence>
<feature type="chain" id="PRO_5042107906" description="galacturonan 1,4-alpha-galacturonidase" evidence="18">
    <location>
        <begin position="24"/>
        <end position="453"/>
    </location>
</feature>
<comment type="subcellular location">
    <subcellularLocation>
        <location evidence="1">Secreted</location>
    </subcellularLocation>
</comment>
<feature type="signal peptide" evidence="18">
    <location>
        <begin position="1"/>
        <end position="23"/>
    </location>
</feature>
<evidence type="ECO:0000256" key="7">
    <source>
        <dbReference type="ARBA" id="ARBA00023157"/>
    </source>
</evidence>
<evidence type="ECO:0000313" key="20">
    <source>
        <dbReference type="Proteomes" id="UP001215712"/>
    </source>
</evidence>
<keyword evidence="9 17" id="KW-0326">Glycosidase</keyword>
<evidence type="ECO:0000256" key="8">
    <source>
        <dbReference type="ARBA" id="ARBA00023180"/>
    </source>
</evidence>
<evidence type="ECO:0000256" key="10">
    <source>
        <dbReference type="ARBA" id="ARBA00023316"/>
    </source>
</evidence>
<dbReference type="EMBL" id="JAQJAN010000004">
    <property type="protein sequence ID" value="KAJ5732480.1"/>
    <property type="molecule type" value="Genomic_DNA"/>
</dbReference>
<dbReference type="GO" id="GO:0045490">
    <property type="term" value="P:pectin catabolic process"/>
    <property type="evidence" value="ECO:0007669"/>
    <property type="project" value="UniProtKB-ARBA"/>
</dbReference>
<evidence type="ECO:0000256" key="3">
    <source>
        <dbReference type="ARBA" id="ARBA00022525"/>
    </source>
</evidence>
<protein>
    <recommendedName>
        <fullName evidence="12">galacturonan 1,4-alpha-galacturonidase</fullName>
        <ecNumber evidence="12">3.2.1.67</ecNumber>
    </recommendedName>
    <alternativeName>
        <fullName evidence="14">Galacturan 1,4-alpha-galacturonidase</fullName>
    </alternativeName>
    <alternativeName>
        <fullName evidence="13">Poly(1,4-alpha-D-galacturonide)galacturonohydrolase</fullName>
    </alternativeName>
</protein>
<dbReference type="InterPro" id="IPR012334">
    <property type="entry name" value="Pectin_lyas_fold"/>
</dbReference>
<dbReference type="PANTHER" id="PTHR31736">
    <property type="match status" value="1"/>
</dbReference>
<dbReference type="InterPro" id="IPR011050">
    <property type="entry name" value="Pectin_lyase_fold/virulence"/>
</dbReference>
<evidence type="ECO:0000256" key="18">
    <source>
        <dbReference type="SAM" id="SignalP"/>
    </source>
</evidence>
<accession>A0AAD6HR33</accession>
<dbReference type="EC" id="3.2.1.67" evidence="12"/>
<dbReference type="FunFam" id="2.160.20.10:FF:000027">
    <property type="entry name" value="Probable exopolygalacturonase X"/>
    <property type="match status" value="1"/>
</dbReference>
<comment type="caution">
    <text evidence="19">The sequence shown here is derived from an EMBL/GenBank/DDBJ whole genome shotgun (WGS) entry which is preliminary data.</text>
</comment>
<proteinExistence type="inferred from homology"/>
<keyword evidence="3" id="KW-0964">Secreted</keyword>
<dbReference type="InterPro" id="IPR006626">
    <property type="entry name" value="PbH1"/>
</dbReference>
<keyword evidence="10" id="KW-0961">Cell wall biogenesis/degradation</keyword>
<keyword evidence="8" id="KW-0325">Glycoprotein</keyword>
<reference evidence="19" key="2">
    <citation type="submission" date="2023-01" db="EMBL/GenBank/DDBJ databases">
        <authorList>
            <person name="Petersen C."/>
        </authorList>
    </citation>
    <scope>NUCLEOTIDE SEQUENCE</scope>
    <source>
        <strain evidence="19">IBT 17514</strain>
    </source>
</reference>
<keyword evidence="7" id="KW-1015">Disulfide bond</keyword>
<evidence type="ECO:0000313" key="19">
    <source>
        <dbReference type="EMBL" id="KAJ5732480.1"/>
    </source>
</evidence>
<keyword evidence="20" id="KW-1185">Reference proteome</keyword>
<keyword evidence="4 18" id="KW-0732">Signal</keyword>
<keyword evidence="6 17" id="KW-0378">Hydrolase</keyword>